<comment type="subcellular location">
    <subcellularLocation>
        <location evidence="1">Membrane</location>
        <topology evidence="1">Multi-pass membrane protein</topology>
    </subcellularLocation>
</comment>
<dbReference type="Pfam" id="PF16212">
    <property type="entry name" value="PhoLip_ATPase_C"/>
    <property type="match status" value="1"/>
</dbReference>
<feature type="domain" description="P-type ATPase C-terminal" evidence="6">
    <location>
        <begin position="2"/>
        <end position="154"/>
    </location>
</feature>
<feature type="non-terminal residue" evidence="7">
    <location>
        <position position="1"/>
    </location>
</feature>
<evidence type="ECO:0000256" key="2">
    <source>
        <dbReference type="ARBA" id="ARBA00022723"/>
    </source>
</evidence>
<feature type="transmembrane region" description="Helical" evidence="5">
    <location>
        <begin position="53"/>
        <end position="74"/>
    </location>
</feature>
<feature type="transmembrane region" description="Helical" evidence="5">
    <location>
        <begin position="86"/>
        <end position="105"/>
    </location>
</feature>
<protein>
    <recommendedName>
        <fullName evidence="6">P-type ATPase C-terminal domain-containing protein</fullName>
    </recommendedName>
</protein>
<keyword evidence="5" id="KW-1133">Transmembrane helix</keyword>
<feature type="compositionally biased region" description="Low complexity" evidence="4">
    <location>
        <begin position="229"/>
        <end position="246"/>
    </location>
</feature>
<feature type="compositionally biased region" description="Polar residues" evidence="4">
    <location>
        <begin position="209"/>
        <end position="221"/>
    </location>
</feature>
<accession>W2KYM3</accession>
<keyword evidence="2" id="KW-0479">Metal-binding</keyword>
<evidence type="ECO:0000259" key="6">
    <source>
        <dbReference type="Pfam" id="PF16212"/>
    </source>
</evidence>
<dbReference type="PANTHER" id="PTHR24092">
    <property type="entry name" value="PROBABLE PHOSPHOLIPID-TRANSPORTING ATPASE"/>
    <property type="match status" value="1"/>
</dbReference>
<feature type="transmembrane region" description="Helical" evidence="5">
    <location>
        <begin position="125"/>
        <end position="144"/>
    </location>
</feature>
<dbReference type="InterPro" id="IPR032630">
    <property type="entry name" value="P_typ_ATPase_c"/>
</dbReference>
<dbReference type="GO" id="GO:0140326">
    <property type="term" value="F:ATPase-coupled intramembrane lipid transporter activity"/>
    <property type="evidence" value="ECO:0007669"/>
    <property type="project" value="TreeGrafter"/>
</dbReference>
<gene>
    <name evidence="7" type="ORF">L917_11022</name>
</gene>
<dbReference type="AlphaFoldDB" id="W2KYM3"/>
<evidence type="ECO:0000256" key="1">
    <source>
        <dbReference type="ARBA" id="ARBA00004141"/>
    </source>
</evidence>
<keyword evidence="5" id="KW-0812">Transmembrane</keyword>
<reference evidence="7" key="1">
    <citation type="submission" date="2013-11" db="EMBL/GenBank/DDBJ databases">
        <title>The Genome Sequence of Phytophthora parasitica CHvinca01.</title>
        <authorList>
            <consortium name="The Broad Institute Genomics Platform"/>
            <person name="Russ C."/>
            <person name="Tyler B."/>
            <person name="Panabieres F."/>
            <person name="Shan W."/>
            <person name="Tripathy S."/>
            <person name="Grunwald N."/>
            <person name="Machado M."/>
            <person name="Johnson C.S."/>
            <person name="Arredondo F."/>
            <person name="Hong C."/>
            <person name="Coffey M."/>
            <person name="Young S.K."/>
            <person name="Zeng Q."/>
            <person name="Gargeya S."/>
            <person name="Fitzgerald M."/>
            <person name="Abouelleil A."/>
            <person name="Alvarado L."/>
            <person name="Chapman S.B."/>
            <person name="Gainer-Dewar J."/>
            <person name="Goldberg J."/>
            <person name="Griggs A."/>
            <person name="Gujja S."/>
            <person name="Hansen M."/>
            <person name="Howarth C."/>
            <person name="Imamovic A."/>
            <person name="Ireland A."/>
            <person name="Larimer J."/>
            <person name="McCowan C."/>
            <person name="Murphy C."/>
            <person name="Pearson M."/>
            <person name="Poon T.W."/>
            <person name="Priest M."/>
            <person name="Roberts A."/>
            <person name="Saif S."/>
            <person name="Shea T."/>
            <person name="Sykes S."/>
            <person name="Wortman J."/>
            <person name="Nusbaum C."/>
            <person name="Birren B."/>
        </authorList>
    </citation>
    <scope>NUCLEOTIDE SEQUENCE [LARGE SCALE GENOMIC DNA]</scope>
    <source>
        <strain evidence="7">CHvinca01</strain>
    </source>
</reference>
<keyword evidence="5" id="KW-0472">Membrane</keyword>
<evidence type="ECO:0000313" key="7">
    <source>
        <dbReference type="EMBL" id="ETL90207.1"/>
    </source>
</evidence>
<dbReference type="EMBL" id="KI680368">
    <property type="protein sequence ID" value="ETL90207.1"/>
    <property type="molecule type" value="Genomic_DNA"/>
</dbReference>
<sequence length="246" mass="27365">LSFFGWCVLGAWHAYVVYAVPFFTNGSIVWYFSSDSSKLQFDKRDLGLWANGVASYTYLITASTVQVSLMTSNWTRANVLSTVGTLVFYYLFTAFFCAVFGWTKADFYDTEVGYGVVSQLVNEGWFWLGLLFSVVVAILPNYIAKAGRVLFYPEPSHLMREWNRLAKGEDAAVVMDSPRLVRRNTGFAFSHCPGESEMALGVYRSSNMREQSRAGQRSDLSNVGMRVQSPSSSTADGSSPSPKALD</sequence>
<evidence type="ECO:0000256" key="4">
    <source>
        <dbReference type="SAM" id="MobiDB-lite"/>
    </source>
</evidence>
<keyword evidence="3" id="KW-0460">Magnesium</keyword>
<organism evidence="7">
    <name type="scientific">Phytophthora nicotianae</name>
    <name type="common">Potato buckeye rot agent</name>
    <name type="synonym">Phytophthora parasitica</name>
    <dbReference type="NCBI Taxonomy" id="4792"/>
    <lineage>
        <taxon>Eukaryota</taxon>
        <taxon>Sar</taxon>
        <taxon>Stramenopiles</taxon>
        <taxon>Oomycota</taxon>
        <taxon>Peronosporomycetes</taxon>
        <taxon>Peronosporales</taxon>
        <taxon>Peronosporaceae</taxon>
        <taxon>Phytophthora</taxon>
    </lineage>
</organism>
<dbReference type="VEuPathDB" id="FungiDB:PPTG_13585"/>
<dbReference type="PANTHER" id="PTHR24092:SF216">
    <property type="entry name" value="P-TYPE PHOSPHOLIPID TRANSPORTER"/>
    <property type="match status" value="1"/>
</dbReference>
<feature type="region of interest" description="Disordered" evidence="4">
    <location>
        <begin position="209"/>
        <end position="246"/>
    </location>
</feature>
<name>W2KYM3_PHYNI</name>
<dbReference type="GO" id="GO:0046872">
    <property type="term" value="F:metal ion binding"/>
    <property type="evidence" value="ECO:0007669"/>
    <property type="project" value="UniProtKB-KW"/>
</dbReference>
<proteinExistence type="predicted"/>
<feature type="transmembrane region" description="Helical" evidence="5">
    <location>
        <begin position="12"/>
        <end position="33"/>
    </location>
</feature>
<dbReference type="Proteomes" id="UP000054423">
    <property type="component" value="Unassembled WGS sequence"/>
</dbReference>
<evidence type="ECO:0000256" key="5">
    <source>
        <dbReference type="SAM" id="Phobius"/>
    </source>
</evidence>
<dbReference type="GO" id="GO:0005886">
    <property type="term" value="C:plasma membrane"/>
    <property type="evidence" value="ECO:0007669"/>
    <property type="project" value="TreeGrafter"/>
</dbReference>
<evidence type="ECO:0000256" key="3">
    <source>
        <dbReference type="ARBA" id="ARBA00022842"/>
    </source>
</evidence>
<dbReference type="GO" id="GO:0045332">
    <property type="term" value="P:phospholipid translocation"/>
    <property type="evidence" value="ECO:0007669"/>
    <property type="project" value="TreeGrafter"/>
</dbReference>